<keyword evidence="3" id="KW-0067">ATP-binding</keyword>
<keyword evidence="3" id="KW-0547">Nucleotide-binding</keyword>
<evidence type="ECO:0000313" key="3">
    <source>
        <dbReference type="EMBL" id="MEW6955425.1"/>
    </source>
</evidence>
<dbReference type="InterPro" id="IPR018647">
    <property type="entry name" value="SLFN_3-like_DNA/RNA_helicase"/>
</dbReference>
<dbReference type="InterPro" id="IPR027417">
    <property type="entry name" value="P-loop_NTPase"/>
</dbReference>
<keyword evidence="4" id="KW-1185">Reference proteome</keyword>
<feature type="domain" description="GIY-YIG" evidence="2">
    <location>
        <begin position="58"/>
        <end position="156"/>
    </location>
</feature>
<feature type="compositionally biased region" description="Basic and acidic residues" evidence="1">
    <location>
        <begin position="614"/>
        <end position="624"/>
    </location>
</feature>
<accession>A0ABV3NE02</accession>
<dbReference type="Gene3D" id="3.40.50.300">
    <property type="entry name" value="P-loop containing nucleotide triphosphate hydrolases"/>
    <property type="match status" value="1"/>
</dbReference>
<evidence type="ECO:0000313" key="4">
    <source>
        <dbReference type="Proteomes" id="UP001555100"/>
    </source>
</evidence>
<dbReference type="GO" id="GO:0004386">
    <property type="term" value="F:helicase activity"/>
    <property type="evidence" value="ECO:0007669"/>
    <property type="project" value="UniProtKB-KW"/>
</dbReference>
<keyword evidence="3" id="KW-0347">Helicase</keyword>
<sequence length="664" mass="75669">MNFEWGYMDSSDVSVSSSLIDTYVARWRFGLASKENIKTSVSQLERWTEEYFRKYALGYPTIYVVEYPDEDKYRRRFHVYVGETNNIQRRLAEHSDPKRQYRDDWRVKAREKGASVYVIANTVFNKSLTLDIENELILMLSGSPSVAKIHNWRGNPQGDYYTHENLDEIFSSVWEELRAKNSDLFLDIETIKDSALFKASPFHKLSESQAEAKEQIFSAIIAAISNGQGQTENPELSDSSESPMGKLIHVKGAAGTGKTVLLSSVFADLAKLLVENDQGGNLRVVAPEDISSFEDARYRNLDVHIVVNHNEQRTVYDQIAKKLQLQSKNGQIVHKPTTFINSHSPSAPVDVVLIDEAHLLLTQGNQGYQGKNQLKDLLERAKIVLAIYDPRQVVSIRQHANAEWQEWMSSATSESIVLTQQHRIAASEEVVHWIERITHDLVLERYPDESGGYDFKVFDSPRDLHLAIQQKTRSTEYGLSRLIASYDWEWNSVKVPGGQPKKGFFAARTLQEEDLRSKVARLSQEIFWSVSIGDWSLPWNYEIEQTFSRNDRKAMEGKAWAEQEHTINEVGSIYTIQGFDLNVAGVILGKSVTFRDGKIVLDPSASKNTQVTKNRSDSGRDKEEVSRELLQNELNVLLTRGVHGLYIYAEDPELREALKASLKR</sequence>
<reference evidence="3 4" key="1">
    <citation type="submission" date="2024-01" db="EMBL/GenBank/DDBJ databases">
        <title>Genomic analysis and antimicrobial resistance profiles of Trueperella pyogenes isolated from domestic and wild animals.</title>
        <authorList>
            <person name="Magossi G."/>
            <person name="Gzyl K.E."/>
            <person name="Holman D.B."/>
            <person name="Amat S."/>
        </authorList>
    </citation>
    <scope>NUCLEOTIDE SEQUENCE [LARGE SCALE GENOMIC DNA]</scope>
    <source>
        <strain evidence="3 4">1494</strain>
    </source>
</reference>
<dbReference type="RefSeq" id="WP_025296973.1">
    <property type="nucleotide sequence ID" value="NZ_CP007519.1"/>
</dbReference>
<keyword evidence="3" id="KW-0378">Hydrolase</keyword>
<dbReference type="PROSITE" id="PS50164">
    <property type="entry name" value="GIY_YIG"/>
    <property type="match status" value="1"/>
</dbReference>
<dbReference type="InterPro" id="IPR000305">
    <property type="entry name" value="GIY-YIG_endonuc"/>
</dbReference>
<feature type="region of interest" description="Disordered" evidence="1">
    <location>
        <begin position="605"/>
        <end position="624"/>
    </location>
</feature>
<organism evidence="3 4">
    <name type="scientific">Trueperella pyogenes</name>
    <dbReference type="NCBI Taxonomy" id="1661"/>
    <lineage>
        <taxon>Bacteria</taxon>
        <taxon>Bacillati</taxon>
        <taxon>Actinomycetota</taxon>
        <taxon>Actinomycetes</taxon>
        <taxon>Actinomycetales</taxon>
        <taxon>Actinomycetaceae</taxon>
        <taxon>Trueperella</taxon>
    </lineage>
</organism>
<dbReference type="EMBL" id="JBAGNM010000024">
    <property type="protein sequence ID" value="MEW6955425.1"/>
    <property type="molecule type" value="Genomic_DNA"/>
</dbReference>
<comment type="caution">
    <text evidence="3">The sequence shown here is derived from an EMBL/GenBank/DDBJ whole genome shotgun (WGS) entry which is preliminary data.</text>
</comment>
<dbReference type="SUPFAM" id="SSF52540">
    <property type="entry name" value="P-loop containing nucleoside triphosphate hydrolases"/>
    <property type="match status" value="1"/>
</dbReference>
<gene>
    <name evidence="3" type="ORF">V3M73_10395</name>
</gene>
<dbReference type="Pfam" id="PF09848">
    <property type="entry name" value="SLFN-g3_helicase"/>
    <property type="match status" value="1"/>
</dbReference>
<name>A0ABV3NE02_9ACTO</name>
<evidence type="ECO:0000259" key="2">
    <source>
        <dbReference type="PROSITE" id="PS50164"/>
    </source>
</evidence>
<evidence type="ECO:0000256" key="1">
    <source>
        <dbReference type="SAM" id="MobiDB-lite"/>
    </source>
</evidence>
<dbReference type="Proteomes" id="UP001555100">
    <property type="component" value="Unassembled WGS sequence"/>
</dbReference>
<proteinExistence type="predicted"/>
<protein>
    <submittedName>
        <fullName evidence="3">DNA/RNA helicase domain-containing protein</fullName>
    </submittedName>
</protein>